<feature type="compositionally biased region" description="Basic residues" evidence="3">
    <location>
        <begin position="1"/>
        <end position="12"/>
    </location>
</feature>
<accession>A0A0U1M3D8</accession>
<keyword evidence="5" id="KW-1185">Reference proteome</keyword>
<proteinExistence type="predicted"/>
<dbReference type="OrthoDB" id="3532430at2759"/>
<dbReference type="STRING" id="28573.A0A0U1M3D8"/>
<dbReference type="PANTHER" id="PTHR23160:SF19">
    <property type="entry name" value="MYOSIN HEAVY CHAIN-RELATED PROTEIN"/>
    <property type="match status" value="1"/>
</dbReference>
<evidence type="ECO:0000256" key="1">
    <source>
        <dbReference type="ARBA" id="ARBA00023054"/>
    </source>
</evidence>
<feature type="region of interest" description="Disordered" evidence="3">
    <location>
        <begin position="662"/>
        <end position="715"/>
    </location>
</feature>
<feature type="region of interest" description="Disordered" evidence="3">
    <location>
        <begin position="1"/>
        <end position="124"/>
    </location>
</feature>
<reference evidence="4 5" key="1">
    <citation type="submission" date="2015-04" db="EMBL/GenBank/DDBJ databases">
        <authorList>
            <person name="Syromyatnikov M.Y."/>
            <person name="Popov V.N."/>
        </authorList>
    </citation>
    <scope>NUCLEOTIDE SEQUENCE [LARGE SCALE GENOMIC DNA]</scope>
    <source>
        <strain evidence="4">WF-38-12</strain>
    </source>
</reference>
<feature type="compositionally biased region" description="Polar residues" evidence="3">
    <location>
        <begin position="16"/>
        <end position="40"/>
    </location>
</feature>
<protein>
    <submittedName>
        <fullName evidence="4">Uncharacterized protein</fullName>
    </submittedName>
</protein>
<evidence type="ECO:0000256" key="2">
    <source>
        <dbReference type="SAM" id="Coils"/>
    </source>
</evidence>
<dbReference type="Proteomes" id="UP000054383">
    <property type="component" value="Unassembled WGS sequence"/>
</dbReference>
<feature type="compositionally biased region" description="Basic and acidic residues" evidence="3">
    <location>
        <begin position="566"/>
        <end position="576"/>
    </location>
</feature>
<feature type="compositionally biased region" description="Polar residues" evidence="3">
    <location>
        <begin position="555"/>
        <end position="565"/>
    </location>
</feature>
<dbReference type="PANTHER" id="PTHR23160">
    <property type="entry name" value="SYNAPTONEMAL COMPLEX PROTEIN-RELATED"/>
    <property type="match status" value="1"/>
</dbReference>
<keyword evidence="1 2" id="KW-0175">Coiled coil</keyword>
<feature type="region of interest" description="Disordered" evidence="3">
    <location>
        <begin position="551"/>
        <end position="583"/>
    </location>
</feature>
<dbReference type="AlphaFoldDB" id="A0A0U1M3D8"/>
<dbReference type="EMBL" id="CVMT01000007">
    <property type="protein sequence ID" value="CRG90034.1"/>
    <property type="molecule type" value="Genomic_DNA"/>
</dbReference>
<sequence>MVTRSASRKLKRGRDASQSPVRQASSAEEGQAQVAQAMSSQPPPPRTPGRRNAKRVRVSDPGPSTRATTAGRGNNTGLTPAISRTSINVSDANMEPATPSRRRPRRSAPARQGNDILIDPVLPHNSNENTYSTAPVNIQFTPLRQRLDKRMQRRLFRFGLSDHMNILEQEDRTFKKHLALLKQELVGRQAVRDTETVQSDQFDTMVVDDSTMDGDIVVSMSPILRVSHQDETIVREPISTAMSPLSMEEVVTEQASLHEQPVIELQKASADLEDAQKQKESFFRHWQRLQDTEIGTAICSTLPKVPETPDELMQLGIPIMESMFQKFYDAMKSLEETRIALSNMGFSGDNVEELLYDVHETFFYAHRYLESLVPEEALSDPSDGKTTLEVLLIRLKEVTDEFVKVKQHRETLTEDCNGIQQRYDDTLRIVQEQTTEMDDLKRRVASLTEQNESLVQDMLHNRILVQSLKNDIRGKEVALERFRRSLATYHEENKRYQETIEHLEQTLNISTEKYEILVAELETQLTAREEDFRRRYEGQLTVVIRQQLEQEFHTESQSPGGQISRNTEERDEKLRSFQEQTQQLERLSQALSDTRERAARLERANESLVGQIESQAQDFEELGATYERAIPVEQRESIAEAQRRVETRFSNWNSEYQRILSGGVTAPQSEPPTPFGRGGTDQNTNFLETPNSAMSDDTDSGLPIPFSGSESTTPIRRRLFSNVRVGRGKDRRYLDSGIGPSSEAGFGLADSQTSPTA</sequence>
<organism evidence="4 5">
    <name type="scientific">Talaromyces islandicus</name>
    <name type="common">Penicillium islandicum</name>
    <dbReference type="NCBI Taxonomy" id="28573"/>
    <lineage>
        <taxon>Eukaryota</taxon>
        <taxon>Fungi</taxon>
        <taxon>Dikarya</taxon>
        <taxon>Ascomycota</taxon>
        <taxon>Pezizomycotina</taxon>
        <taxon>Eurotiomycetes</taxon>
        <taxon>Eurotiomycetidae</taxon>
        <taxon>Eurotiales</taxon>
        <taxon>Trichocomaceae</taxon>
        <taxon>Talaromyces</taxon>
        <taxon>Talaromyces sect. Islandici</taxon>
    </lineage>
</organism>
<gene>
    <name evidence="4" type="ORF">PISL3812_07075</name>
</gene>
<evidence type="ECO:0000313" key="4">
    <source>
        <dbReference type="EMBL" id="CRG90034.1"/>
    </source>
</evidence>
<feature type="region of interest" description="Disordered" evidence="3">
    <location>
        <begin position="729"/>
        <end position="757"/>
    </location>
</feature>
<feature type="coiled-coil region" evidence="2">
    <location>
        <begin position="423"/>
        <end position="520"/>
    </location>
</feature>
<name>A0A0U1M3D8_TALIS</name>
<dbReference type="OMA" id="CINETDA"/>
<evidence type="ECO:0000256" key="3">
    <source>
        <dbReference type="SAM" id="MobiDB-lite"/>
    </source>
</evidence>
<feature type="compositionally biased region" description="Polar residues" evidence="3">
    <location>
        <begin position="680"/>
        <end position="695"/>
    </location>
</feature>
<evidence type="ECO:0000313" key="5">
    <source>
        <dbReference type="Proteomes" id="UP000054383"/>
    </source>
</evidence>
<feature type="compositionally biased region" description="Polar residues" evidence="3">
    <location>
        <begin position="65"/>
        <end position="91"/>
    </location>
</feature>